<keyword evidence="2 5" id="KW-0645">Protease</keyword>
<dbReference type="InterPro" id="IPR050131">
    <property type="entry name" value="Peptidase_S8_subtilisin-like"/>
</dbReference>
<keyword evidence="3 5" id="KW-0378">Hydrolase</keyword>
<dbReference type="PROSITE" id="PS00138">
    <property type="entry name" value="SUBTILASE_SER"/>
    <property type="match status" value="1"/>
</dbReference>
<dbReference type="PROSITE" id="PS51892">
    <property type="entry name" value="SUBTILASE"/>
    <property type="match status" value="1"/>
</dbReference>
<evidence type="ECO:0000256" key="6">
    <source>
        <dbReference type="SAM" id="MobiDB-lite"/>
    </source>
</evidence>
<comment type="similarity">
    <text evidence="1 5">Belongs to the peptidase S8 family.</text>
</comment>
<feature type="compositionally biased region" description="Low complexity" evidence="6">
    <location>
        <begin position="320"/>
        <end position="344"/>
    </location>
</feature>
<proteinExistence type="inferred from homology"/>
<evidence type="ECO:0000313" key="10">
    <source>
        <dbReference type="Proteomes" id="UP000244855"/>
    </source>
</evidence>
<evidence type="ECO:0000256" key="2">
    <source>
        <dbReference type="ARBA" id="ARBA00022670"/>
    </source>
</evidence>
<feature type="region of interest" description="Disordered" evidence="6">
    <location>
        <begin position="971"/>
        <end position="994"/>
    </location>
</feature>
<feature type="region of interest" description="Disordered" evidence="6">
    <location>
        <begin position="276"/>
        <end position="347"/>
    </location>
</feature>
<dbReference type="AlphaFoldDB" id="A0A2V1DK50"/>
<name>A0A2V1DK50_9PLEO</name>
<feature type="compositionally biased region" description="Low complexity" evidence="6">
    <location>
        <begin position="56"/>
        <end position="85"/>
    </location>
</feature>
<feature type="compositionally biased region" description="Polar residues" evidence="6">
    <location>
        <begin position="133"/>
        <end position="142"/>
    </location>
</feature>
<dbReference type="InterPro" id="IPR036852">
    <property type="entry name" value="Peptidase_S8/S53_dom_sf"/>
</dbReference>
<evidence type="ECO:0000256" key="1">
    <source>
        <dbReference type="ARBA" id="ARBA00011073"/>
    </source>
</evidence>
<feature type="region of interest" description="Disordered" evidence="6">
    <location>
        <begin position="813"/>
        <end position="858"/>
    </location>
</feature>
<dbReference type="PRINTS" id="PR00723">
    <property type="entry name" value="SUBTILISIN"/>
</dbReference>
<feature type="region of interest" description="Disordered" evidence="6">
    <location>
        <begin position="56"/>
        <end position="165"/>
    </location>
</feature>
<dbReference type="InterPro" id="IPR000209">
    <property type="entry name" value="Peptidase_S8/S53_dom"/>
</dbReference>
<feature type="chain" id="PRO_5016128153" description="Peptidase S8/S53 domain-containing protein" evidence="7">
    <location>
        <begin position="24"/>
        <end position="1170"/>
    </location>
</feature>
<evidence type="ECO:0000313" key="9">
    <source>
        <dbReference type="EMBL" id="PVH97993.1"/>
    </source>
</evidence>
<reference evidence="9 10" key="1">
    <citation type="journal article" date="2018" name="Sci. Rep.">
        <title>Comparative genomics provides insights into the lifestyle and reveals functional heterogeneity of dark septate endophytic fungi.</title>
        <authorList>
            <person name="Knapp D.G."/>
            <person name="Nemeth J.B."/>
            <person name="Barry K."/>
            <person name="Hainaut M."/>
            <person name="Henrissat B."/>
            <person name="Johnson J."/>
            <person name="Kuo A."/>
            <person name="Lim J.H.P."/>
            <person name="Lipzen A."/>
            <person name="Nolan M."/>
            <person name="Ohm R.A."/>
            <person name="Tamas L."/>
            <person name="Grigoriev I.V."/>
            <person name="Spatafora J.W."/>
            <person name="Nagy L.G."/>
            <person name="Kovacs G.M."/>
        </authorList>
    </citation>
    <scope>NUCLEOTIDE SEQUENCE [LARGE SCALE GENOMIC DNA]</scope>
    <source>
        <strain evidence="9 10">DSE2036</strain>
    </source>
</reference>
<feature type="signal peptide" evidence="7">
    <location>
        <begin position="1"/>
        <end position="23"/>
    </location>
</feature>
<accession>A0A2V1DK50</accession>
<evidence type="ECO:0000256" key="3">
    <source>
        <dbReference type="ARBA" id="ARBA00022801"/>
    </source>
</evidence>
<sequence>MYTRYLLGFLLPLVLDVARLGSAQRITSGISSSRSNSLSISSSVNTHSSTNSTIIISSSTQNQTATSRRSPISSSSSSIGTRSSTNLPVIPSSSIPNQSATSSRSPILSSSSVVASRSSDSASSFSSSKEASRPTQPTSSKGPISITAAPAPPSPSKSQSLPPFVAPTVTSTVPISIRFPTPTASSGGGVGGIVVTNPKNPRESVSFGTAKVPTDKRLDLPGDVSDLAPLALLLLGFPFPVLLFSGFTVVFPIAEASVLTTAGTWLALSQFPTPKLLGNDGSGGDGEPSDPEHGEPSQSEAPSRTSKEQSRPTSNPVSLTTSRATSSMSKSSSISSSASSSSASQAKPTQYLIFPKSGHADLVKEFSTNLTRDLGSDKVLNSIDDGALDFWAAIMDPKYADDVKSKTFIEAVEPNVPFTVDDPSSSSNLKDKDKRGHSILPTKTHRSVFAHATNAGGYEDQNPVGPQLGWISHTFASFEKKPDHYFFRPAAGNGIRIYIIDTGVNVNSIAGQTFGAGDFIYGGFYPYEKKTAEDGIGHGTCVAAMAADSFFGVAKRATIVPVKLKTIPQPDNGPGLVQVDSVESDPVLSAYNFTVVVDKTEHPGIIERFRGLIEDIMAEDVPVIVAAGNNAAKTPTINTEPQIFEGPNFPIINVGAVDDDGNEANFSQRGTQLNVHAFGSAVTCRDQHGNQLDNKYGTSFAAPQVAGLAAYFLSLTPADGAEYTQFLNGQTAAQMKAKIISMARRTSFGDVPVIRNGADDFWCGMAKRQEGGPQSACSRCAKCSRSVSAPGPSTLVTLPSSITQASSSFSSIISTTPPGSSASPASDSSSLSSTISTASPRSTVSPIPPSPTSSPSAVPSGILTCQQIIPPGGPAPSDIASAIRGTNDVALEAICAAKFDVPGDLNQMTFNHGSLTINVARTDTSKGLQYCQKSILQILDTCILGTNNYGGISAANGEKYTISNIVWPQNPLIPGTDPGAPTPSTTTPPSRTNPPLPPAQTVTINGAICILLPGSVTPQCRPIETPTPNAAGTNIHVESGCINVNGVPLRAGDKDTEVINIPNQNEPWFTANIYGNFNPDDHTWGNVNPGCELQARWPGNFGDIYFKADNCLYDASGNKIWDECCTSTTTAQVTNPYGRKEIATCDCIGVVILGRCVGIETGDGCGRIHI</sequence>
<feature type="active site" description="Charge relay system" evidence="5">
    <location>
        <position position="538"/>
    </location>
</feature>
<dbReference type="PANTHER" id="PTHR43806:SF66">
    <property type="entry name" value="SERIN ENDOPEPTIDASE"/>
    <property type="match status" value="1"/>
</dbReference>
<organism evidence="9 10">
    <name type="scientific">Periconia macrospinosa</name>
    <dbReference type="NCBI Taxonomy" id="97972"/>
    <lineage>
        <taxon>Eukaryota</taxon>
        <taxon>Fungi</taxon>
        <taxon>Dikarya</taxon>
        <taxon>Ascomycota</taxon>
        <taxon>Pezizomycotina</taxon>
        <taxon>Dothideomycetes</taxon>
        <taxon>Pleosporomycetidae</taxon>
        <taxon>Pleosporales</taxon>
        <taxon>Massarineae</taxon>
        <taxon>Periconiaceae</taxon>
        <taxon>Periconia</taxon>
    </lineage>
</organism>
<evidence type="ECO:0000256" key="5">
    <source>
        <dbReference type="PROSITE-ProRule" id="PRU01240"/>
    </source>
</evidence>
<evidence type="ECO:0000259" key="8">
    <source>
        <dbReference type="Pfam" id="PF00082"/>
    </source>
</evidence>
<dbReference type="InterPro" id="IPR015500">
    <property type="entry name" value="Peptidase_S8_subtilisin-rel"/>
</dbReference>
<feature type="compositionally biased region" description="Low complexity" evidence="6">
    <location>
        <begin position="813"/>
        <end position="845"/>
    </location>
</feature>
<dbReference type="Proteomes" id="UP000244855">
    <property type="component" value="Unassembled WGS sequence"/>
</dbReference>
<feature type="compositionally biased region" description="Low complexity" evidence="6">
    <location>
        <begin position="99"/>
        <end position="129"/>
    </location>
</feature>
<keyword evidence="10" id="KW-1185">Reference proteome</keyword>
<dbReference type="EMBL" id="KZ805423">
    <property type="protein sequence ID" value="PVH97993.1"/>
    <property type="molecule type" value="Genomic_DNA"/>
</dbReference>
<evidence type="ECO:0000256" key="4">
    <source>
        <dbReference type="ARBA" id="ARBA00022825"/>
    </source>
</evidence>
<dbReference type="GO" id="GO:0006508">
    <property type="term" value="P:proteolysis"/>
    <property type="evidence" value="ECO:0007669"/>
    <property type="project" value="UniProtKB-KW"/>
</dbReference>
<feature type="domain" description="Peptidase S8/S53" evidence="8">
    <location>
        <begin position="492"/>
        <end position="743"/>
    </location>
</feature>
<dbReference type="PANTHER" id="PTHR43806">
    <property type="entry name" value="PEPTIDASE S8"/>
    <property type="match status" value="1"/>
</dbReference>
<dbReference type="Pfam" id="PF00082">
    <property type="entry name" value="Peptidase_S8"/>
    <property type="match status" value="1"/>
</dbReference>
<dbReference type="GO" id="GO:0004252">
    <property type="term" value="F:serine-type endopeptidase activity"/>
    <property type="evidence" value="ECO:0007669"/>
    <property type="project" value="UniProtKB-UniRule"/>
</dbReference>
<keyword evidence="4 5" id="KW-0720">Serine protease</keyword>
<dbReference type="STRING" id="97972.A0A2V1DK50"/>
<keyword evidence="7" id="KW-0732">Signal</keyword>
<dbReference type="OrthoDB" id="3027193at2759"/>
<gene>
    <name evidence="9" type="ORF">DM02DRAFT_730159</name>
</gene>
<protein>
    <recommendedName>
        <fullName evidence="8">Peptidase S8/S53 domain-containing protein</fullName>
    </recommendedName>
</protein>
<dbReference type="Gene3D" id="3.40.50.200">
    <property type="entry name" value="Peptidase S8/S53 domain"/>
    <property type="match status" value="1"/>
</dbReference>
<dbReference type="InterPro" id="IPR023828">
    <property type="entry name" value="Peptidase_S8_Ser-AS"/>
</dbReference>
<dbReference type="SUPFAM" id="SSF52743">
    <property type="entry name" value="Subtilisin-like"/>
    <property type="match status" value="1"/>
</dbReference>
<feature type="compositionally biased region" description="Low complexity" evidence="6">
    <location>
        <begin position="974"/>
        <end position="990"/>
    </location>
</feature>
<feature type="active site" description="Charge relay system" evidence="5">
    <location>
        <position position="501"/>
    </location>
</feature>
<feature type="active site" description="Charge relay system" evidence="5">
    <location>
        <position position="699"/>
    </location>
</feature>
<evidence type="ECO:0000256" key="7">
    <source>
        <dbReference type="SAM" id="SignalP"/>
    </source>
</evidence>